<evidence type="ECO:0000313" key="2">
    <source>
        <dbReference type="EMBL" id="KAF6022511.1"/>
    </source>
</evidence>
<evidence type="ECO:0000256" key="1">
    <source>
        <dbReference type="SAM" id="MobiDB-lite"/>
    </source>
</evidence>
<sequence>MKNTAIKPSSRTSHTGYGEASKHSYKQTSTQRWNTNYKMARKAAQYASPSSAMPAIQHFKPQAGQQPEKLMEKDLATMSWCEENGNIYIVKRSTECQEFHQAIPSYRGQFFNIVGTFRCPAQLQFNVDNCTCDYRQNNNCF</sequence>
<feature type="region of interest" description="Disordered" evidence="1">
    <location>
        <begin position="1"/>
        <end position="31"/>
    </location>
</feature>
<name>A0A7J7JA66_BUGNE</name>
<organism evidence="2 3">
    <name type="scientific">Bugula neritina</name>
    <name type="common">Brown bryozoan</name>
    <name type="synonym">Sertularia neritina</name>
    <dbReference type="NCBI Taxonomy" id="10212"/>
    <lineage>
        <taxon>Eukaryota</taxon>
        <taxon>Metazoa</taxon>
        <taxon>Spiralia</taxon>
        <taxon>Lophotrochozoa</taxon>
        <taxon>Bryozoa</taxon>
        <taxon>Gymnolaemata</taxon>
        <taxon>Cheilostomatida</taxon>
        <taxon>Flustrina</taxon>
        <taxon>Buguloidea</taxon>
        <taxon>Bugulidae</taxon>
        <taxon>Bugula</taxon>
    </lineage>
</organism>
<evidence type="ECO:0000313" key="3">
    <source>
        <dbReference type="Proteomes" id="UP000593567"/>
    </source>
</evidence>
<proteinExistence type="predicted"/>
<reference evidence="2" key="1">
    <citation type="submission" date="2020-06" db="EMBL/GenBank/DDBJ databases">
        <title>Draft genome of Bugula neritina, a colonial animal packing powerful symbionts and potential medicines.</title>
        <authorList>
            <person name="Rayko M."/>
        </authorList>
    </citation>
    <scope>NUCLEOTIDE SEQUENCE [LARGE SCALE GENOMIC DNA]</scope>
    <source>
        <strain evidence="2">Kwan_BN1</strain>
    </source>
</reference>
<dbReference type="AlphaFoldDB" id="A0A7J7JA66"/>
<dbReference type="EMBL" id="VXIV02002843">
    <property type="protein sequence ID" value="KAF6022511.1"/>
    <property type="molecule type" value="Genomic_DNA"/>
</dbReference>
<protein>
    <submittedName>
        <fullName evidence="2">Uncharacterized protein</fullName>
    </submittedName>
</protein>
<feature type="compositionally biased region" description="Polar residues" evidence="1">
    <location>
        <begin position="1"/>
        <end position="15"/>
    </location>
</feature>
<dbReference type="Proteomes" id="UP000593567">
    <property type="component" value="Unassembled WGS sequence"/>
</dbReference>
<accession>A0A7J7JA66</accession>
<keyword evidence="3" id="KW-1185">Reference proteome</keyword>
<gene>
    <name evidence="2" type="ORF">EB796_019185</name>
</gene>
<comment type="caution">
    <text evidence="2">The sequence shown here is derived from an EMBL/GenBank/DDBJ whole genome shotgun (WGS) entry which is preliminary data.</text>
</comment>